<evidence type="ECO:0000256" key="8">
    <source>
        <dbReference type="ARBA" id="ARBA00047427"/>
    </source>
</evidence>
<feature type="transmembrane region" description="Helical" evidence="17">
    <location>
        <begin position="333"/>
        <end position="356"/>
    </location>
</feature>
<proteinExistence type="inferred from homology"/>
<evidence type="ECO:0000256" key="9">
    <source>
        <dbReference type="ARBA" id="ARBA00047863"/>
    </source>
</evidence>
<evidence type="ECO:0000256" key="2">
    <source>
        <dbReference type="ARBA" id="ARBA00004127"/>
    </source>
</evidence>
<evidence type="ECO:0000256" key="3">
    <source>
        <dbReference type="ARBA" id="ARBA00009300"/>
    </source>
</evidence>
<name>A0ABN8J524_9NEOP</name>
<evidence type="ECO:0000256" key="17">
    <source>
        <dbReference type="SAM" id="Phobius"/>
    </source>
</evidence>
<dbReference type="InterPro" id="IPR006838">
    <property type="entry name" value="ADTRP_AIG1"/>
</dbReference>
<evidence type="ECO:0000256" key="12">
    <source>
        <dbReference type="ARBA" id="ARBA00048800"/>
    </source>
</evidence>
<evidence type="ECO:0000256" key="1">
    <source>
        <dbReference type="ARBA" id="ARBA00000923"/>
    </source>
</evidence>
<dbReference type="Proteomes" id="UP000837857">
    <property type="component" value="Chromosome 9"/>
</dbReference>
<keyword evidence="6 17" id="KW-0472">Membrane</keyword>
<dbReference type="EMBL" id="OW152821">
    <property type="protein sequence ID" value="CAH2076095.1"/>
    <property type="molecule type" value="Genomic_DNA"/>
</dbReference>
<feature type="transmembrane region" description="Helical" evidence="17">
    <location>
        <begin position="178"/>
        <end position="201"/>
    </location>
</feature>
<comment type="similarity">
    <text evidence="3">Belongs to the AIG1 family.</text>
</comment>
<dbReference type="PANTHER" id="PTHR10989">
    <property type="entry name" value="ANDROGEN-INDUCED PROTEIN 1-RELATED"/>
    <property type="match status" value="1"/>
</dbReference>
<comment type="catalytic activity">
    <reaction evidence="9">
        <text>9-hexadecanoyloxy-octadecanoate + H2O = 9-hydroxy-octadecanoate + hexadecanoate + H(+)</text>
        <dbReference type="Rhea" id="RHEA:52052"/>
        <dbReference type="ChEBI" id="CHEBI:7896"/>
        <dbReference type="ChEBI" id="CHEBI:15377"/>
        <dbReference type="ChEBI" id="CHEBI:15378"/>
        <dbReference type="ChEBI" id="CHEBI:83670"/>
        <dbReference type="ChEBI" id="CHEBI:136286"/>
    </reaction>
    <physiologicalReaction direction="left-to-right" evidence="9">
        <dbReference type="Rhea" id="RHEA:52053"/>
    </physiologicalReaction>
</comment>
<keyword evidence="19" id="KW-1185">Reference proteome</keyword>
<comment type="catalytic activity">
    <reaction evidence="1">
        <text>9-(9Z-hexadecenoyloxy)-octadecanoate + H2O = (9Z)-hexadecenoate + 9-hydroxy-octadecanoate + H(+)</text>
        <dbReference type="Rhea" id="RHEA:52068"/>
        <dbReference type="ChEBI" id="CHEBI:15377"/>
        <dbReference type="ChEBI" id="CHEBI:15378"/>
        <dbReference type="ChEBI" id="CHEBI:32372"/>
        <dbReference type="ChEBI" id="CHEBI:136286"/>
        <dbReference type="ChEBI" id="CHEBI:136309"/>
    </reaction>
    <physiologicalReaction direction="left-to-right" evidence="1">
        <dbReference type="Rhea" id="RHEA:52069"/>
    </physiologicalReaction>
</comment>
<comment type="catalytic activity">
    <reaction evidence="13">
        <text>9-octadecanoyloxy-octadecanoate + H2O = 9-hydroxy-octadecanoate + octadecanoate + H(+)</text>
        <dbReference type="Rhea" id="RHEA:52096"/>
        <dbReference type="ChEBI" id="CHEBI:15377"/>
        <dbReference type="ChEBI" id="CHEBI:15378"/>
        <dbReference type="ChEBI" id="CHEBI:25629"/>
        <dbReference type="ChEBI" id="CHEBI:136286"/>
        <dbReference type="ChEBI" id="CHEBI:136373"/>
    </reaction>
    <physiologicalReaction direction="left-to-right" evidence="13">
        <dbReference type="Rhea" id="RHEA:52097"/>
    </physiologicalReaction>
</comment>
<feature type="transmembrane region" description="Helical" evidence="17">
    <location>
        <begin position="262"/>
        <end position="282"/>
    </location>
</feature>
<comment type="catalytic activity">
    <reaction evidence="7">
        <text>12-hexadecanoyloxy-octadecanoate + H2O = 12-hydroxyoctadecanoate + hexadecanoate + H(+)</text>
        <dbReference type="Rhea" id="RHEA:52056"/>
        <dbReference type="ChEBI" id="CHEBI:7896"/>
        <dbReference type="ChEBI" id="CHEBI:15377"/>
        <dbReference type="ChEBI" id="CHEBI:15378"/>
        <dbReference type="ChEBI" id="CHEBI:83677"/>
        <dbReference type="ChEBI" id="CHEBI:84201"/>
    </reaction>
    <physiologicalReaction direction="left-to-right" evidence="7">
        <dbReference type="Rhea" id="RHEA:52057"/>
    </physiologicalReaction>
</comment>
<evidence type="ECO:0000256" key="14">
    <source>
        <dbReference type="ARBA" id="ARBA00049296"/>
    </source>
</evidence>
<evidence type="ECO:0000256" key="15">
    <source>
        <dbReference type="ARBA" id="ARBA00049322"/>
    </source>
</evidence>
<feature type="transmembrane region" description="Helical" evidence="17">
    <location>
        <begin position="140"/>
        <end position="158"/>
    </location>
</feature>
<dbReference type="Pfam" id="PF04750">
    <property type="entry name" value="Far-17a_AIG1"/>
    <property type="match status" value="1"/>
</dbReference>
<comment type="catalytic activity">
    <reaction evidence="15">
        <text>13-(9Z-hexadecenoyloxy)-octadecanoate + H2O = 13-hydroxy-octadecanoate + (9Z)-hexadecenoate + H(+)</text>
        <dbReference type="Rhea" id="RHEA:52076"/>
        <dbReference type="ChEBI" id="CHEBI:15377"/>
        <dbReference type="ChEBI" id="CHEBI:15378"/>
        <dbReference type="ChEBI" id="CHEBI:32372"/>
        <dbReference type="ChEBI" id="CHEBI:136304"/>
        <dbReference type="ChEBI" id="CHEBI:136315"/>
    </reaction>
    <physiologicalReaction direction="left-to-right" evidence="15">
        <dbReference type="Rhea" id="RHEA:52077"/>
    </physiologicalReaction>
</comment>
<comment type="catalytic activity">
    <reaction evidence="8">
        <text>13-octadecanoyloxy-octadecanoate + H2O = 13-hydroxy-octadecanoate + octadecanoate + H(+)</text>
        <dbReference type="Rhea" id="RHEA:52084"/>
        <dbReference type="ChEBI" id="CHEBI:15377"/>
        <dbReference type="ChEBI" id="CHEBI:15378"/>
        <dbReference type="ChEBI" id="CHEBI:25629"/>
        <dbReference type="ChEBI" id="CHEBI:136304"/>
        <dbReference type="ChEBI" id="CHEBI:136335"/>
    </reaction>
    <physiologicalReaction direction="left-to-right" evidence="8">
        <dbReference type="Rhea" id="RHEA:52085"/>
    </physiologicalReaction>
</comment>
<comment type="catalytic activity">
    <reaction evidence="10">
        <text>12-octadecanoyloxy-octadecanoate + H2O = 12-hydroxyoctadecanoate + octadecanoate + H(+)</text>
        <dbReference type="Rhea" id="RHEA:52080"/>
        <dbReference type="ChEBI" id="CHEBI:15377"/>
        <dbReference type="ChEBI" id="CHEBI:15378"/>
        <dbReference type="ChEBI" id="CHEBI:25629"/>
        <dbReference type="ChEBI" id="CHEBI:84201"/>
        <dbReference type="ChEBI" id="CHEBI:136330"/>
    </reaction>
    <physiologicalReaction direction="left-to-right" evidence="10">
        <dbReference type="Rhea" id="RHEA:52081"/>
    </physiologicalReaction>
</comment>
<comment type="catalytic activity">
    <reaction evidence="12">
        <text>9-(9Z-octadecenoyloxy)-octadecanoate + H2O = 9-hydroxy-octadecanoate + (9Z)-octadecenoate + H(+)</text>
        <dbReference type="Rhea" id="RHEA:52048"/>
        <dbReference type="ChEBI" id="CHEBI:15377"/>
        <dbReference type="ChEBI" id="CHEBI:15378"/>
        <dbReference type="ChEBI" id="CHEBI:30823"/>
        <dbReference type="ChEBI" id="CHEBI:136282"/>
        <dbReference type="ChEBI" id="CHEBI:136286"/>
    </reaction>
    <physiologicalReaction direction="left-to-right" evidence="12">
        <dbReference type="Rhea" id="RHEA:52049"/>
    </physiologicalReaction>
</comment>
<evidence type="ECO:0000256" key="16">
    <source>
        <dbReference type="ARBA" id="ARBA00049428"/>
    </source>
</evidence>
<feature type="transmembrane region" description="Helical" evidence="17">
    <location>
        <begin position="294"/>
        <end position="313"/>
    </location>
</feature>
<feature type="transmembrane region" description="Helical" evidence="17">
    <location>
        <begin position="222"/>
        <end position="242"/>
    </location>
</feature>
<evidence type="ECO:0000256" key="7">
    <source>
        <dbReference type="ARBA" id="ARBA00047368"/>
    </source>
</evidence>
<evidence type="ECO:0000256" key="5">
    <source>
        <dbReference type="ARBA" id="ARBA00022989"/>
    </source>
</evidence>
<comment type="catalytic activity">
    <reaction evidence="14">
        <text>13-(9Z-octadecenoyloxy)-octadecanoate + H2O = 13-hydroxy-octadecanoate + (9Z)-octadecenoate + H(+)</text>
        <dbReference type="Rhea" id="RHEA:52064"/>
        <dbReference type="ChEBI" id="CHEBI:15377"/>
        <dbReference type="ChEBI" id="CHEBI:15378"/>
        <dbReference type="ChEBI" id="CHEBI:30823"/>
        <dbReference type="ChEBI" id="CHEBI:136303"/>
        <dbReference type="ChEBI" id="CHEBI:136304"/>
    </reaction>
    <physiologicalReaction direction="left-to-right" evidence="14">
        <dbReference type="Rhea" id="RHEA:52065"/>
    </physiologicalReaction>
</comment>
<protein>
    <recommendedName>
        <fullName evidence="20">Androgen-dependent TFPI-regulating protein</fullName>
    </recommendedName>
</protein>
<organism evidence="18 19">
    <name type="scientific">Iphiclides podalirius</name>
    <name type="common">scarce swallowtail</name>
    <dbReference type="NCBI Taxonomy" id="110791"/>
    <lineage>
        <taxon>Eukaryota</taxon>
        <taxon>Metazoa</taxon>
        <taxon>Ecdysozoa</taxon>
        <taxon>Arthropoda</taxon>
        <taxon>Hexapoda</taxon>
        <taxon>Insecta</taxon>
        <taxon>Pterygota</taxon>
        <taxon>Neoptera</taxon>
        <taxon>Endopterygota</taxon>
        <taxon>Lepidoptera</taxon>
        <taxon>Glossata</taxon>
        <taxon>Ditrysia</taxon>
        <taxon>Papilionoidea</taxon>
        <taxon>Papilionidae</taxon>
        <taxon>Papilioninae</taxon>
        <taxon>Iphiclides</taxon>
    </lineage>
</organism>
<sequence>MTQVTPMLSSGLIRDDDDDTYYAVAKTSRFGWGCLVKKDCAELCFLSNPFIISNFRGITKGNGKMVKSFVLLAVASNSMRLGRTVITAQSAREGSRAALVMGSIRISNGKYFPARTPIVMQKPLEGMALPSSDGLLKARLWFYSVGFAHLAFTAIVSLSIDMSNDKDPSVSAYINIRWKLLTCWFNMLTLAYFPVCIYCDWKERCGQWNSRRVATLRRIKDSLMTGILFPITLFADFIFWRIWHKDVSLIAPPRIFAYLPNWVQHSLHTVSMLIMVLDLLLVPRRRPRSLLPGLCLLLAFMSTYMLVCGISLLNGEVVYAVFKMFDEFKLALLALMVIVECMFFYFIQWFIIDLFWGPQVK</sequence>
<evidence type="ECO:0000256" key="6">
    <source>
        <dbReference type="ARBA" id="ARBA00023136"/>
    </source>
</evidence>
<reference evidence="18" key="1">
    <citation type="submission" date="2022-03" db="EMBL/GenBank/DDBJ databases">
        <authorList>
            <person name="Martin H S."/>
        </authorList>
    </citation>
    <scope>NUCLEOTIDE SEQUENCE</scope>
</reference>
<accession>A0ABN8J524</accession>
<feature type="non-terminal residue" evidence="18">
    <location>
        <position position="1"/>
    </location>
</feature>
<evidence type="ECO:0000313" key="18">
    <source>
        <dbReference type="EMBL" id="CAH2076095.1"/>
    </source>
</evidence>
<comment type="catalytic activity">
    <reaction evidence="11">
        <text>12-(9Z-octadecenoyloxy)-octadecanoate + H2O = 12-hydroxyoctadecanoate + (9Z)-octadecenoate + H(+)</text>
        <dbReference type="Rhea" id="RHEA:52060"/>
        <dbReference type="ChEBI" id="CHEBI:15377"/>
        <dbReference type="ChEBI" id="CHEBI:15378"/>
        <dbReference type="ChEBI" id="CHEBI:30823"/>
        <dbReference type="ChEBI" id="CHEBI:84201"/>
        <dbReference type="ChEBI" id="CHEBI:136302"/>
    </reaction>
    <physiologicalReaction direction="left-to-right" evidence="11">
        <dbReference type="Rhea" id="RHEA:52061"/>
    </physiologicalReaction>
</comment>
<dbReference type="PANTHER" id="PTHR10989:SF16">
    <property type="entry name" value="AT02829P-RELATED"/>
    <property type="match status" value="1"/>
</dbReference>
<evidence type="ECO:0000256" key="11">
    <source>
        <dbReference type="ARBA" id="ARBA00048701"/>
    </source>
</evidence>
<evidence type="ECO:0000256" key="4">
    <source>
        <dbReference type="ARBA" id="ARBA00022692"/>
    </source>
</evidence>
<gene>
    <name evidence="18" type="ORF">IPOD504_LOCUS17129</name>
</gene>
<comment type="subcellular location">
    <subcellularLocation>
        <location evidence="2">Endomembrane system</location>
        <topology evidence="2">Multi-pass membrane protein</topology>
    </subcellularLocation>
</comment>
<evidence type="ECO:0008006" key="20">
    <source>
        <dbReference type="Google" id="ProtNLM"/>
    </source>
</evidence>
<evidence type="ECO:0000256" key="10">
    <source>
        <dbReference type="ARBA" id="ARBA00048680"/>
    </source>
</evidence>
<keyword evidence="4 17" id="KW-0812">Transmembrane</keyword>
<comment type="catalytic activity">
    <reaction evidence="16">
        <text>12-(9Z-hexadecenoyloxy)-octadecanoate + H2O = 12-hydroxyoctadecanoate + (9Z)-hexadecenoate + H(+)</text>
        <dbReference type="Rhea" id="RHEA:52072"/>
        <dbReference type="ChEBI" id="CHEBI:15377"/>
        <dbReference type="ChEBI" id="CHEBI:15378"/>
        <dbReference type="ChEBI" id="CHEBI:32372"/>
        <dbReference type="ChEBI" id="CHEBI:84201"/>
        <dbReference type="ChEBI" id="CHEBI:136312"/>
    </reaction>
    <physiologicalReaction direction="left-to-right" evidence="16">
        <dbReference type="Rhea" id="RHEA:52073"/>
    </physiologicalReaction>
</comment>
<keyword evidence="5 17" id="KW-1133">Transmembrane helix</keyword>
<evidence type="ECO:0000313" key="19">
    <source>
        <dbReference type="Proteomes" id="UP000837857"/>
    </source>
</evidence>
<evidence type="ECO:0000256" key="13">
    <source>
        <dbReference type="ARBA" id="ARBA00049221"/>
    </source>
</evidence>